<evidence type="ECO:0000313" key="2">
    <source>
        <dbReference type="Proteomes" id="UP000504633"/>
    </source>
</evidence>
<evidence type="ECO:0000313" key="3">
    <source>
        <dbReference type="RefSeq" id="XP_023172264.2"/>
    </source>
</evidence>
<feature type="transmembrane region" description="Helical" evidence="1">
    <location>
        <begin position="78"/>
        <end position="98"/>
    </location>
</feature>
<keyword evidence="1" id="KW-0472">Membrane</keyword>
<dbReference type="RefSeq" id="XP_023172264.2">
    <property type="nucleotide sequence ID" value="XM_023316496.2"/>
</dbReference>
<dbReference type="AlphaFoldDB" id="A0A6J1LVP6"/>
<feature type="transmembrane region" description="Helical" evidence="1">
    <location>
        <begin position="169"/>
        <end position="189"/>
    </location>
</feature>
<feature type="transmembrane region" description="Helical" evidence="1">
    <location>
        <begin position="23"/>
        <end position="41"/>
    </location>
</feature>
<protein>
    <submittedName>
        <fullName evidence="3">Uncharacterized protein LOC111600416</fullName>
    </submittedName>
</protein>
<dbReference type="OMA" id="HIVYTMI"/>
<feature type="transmembrane region" description="Helical" evidence="1">
    <location>
        <begin position="201"/>
        <end position="222"/>
    </location>
</feature>
<proteinExistence type="predicted"/>
<name>A0A6J1LVP6_DROHY</name>
<feature type="transmembrane region" description="Helical" evidence="1">
    <location>
        <begin position="139"/>
        <end position="162"/>
    </location>
</feature>
<accession>A0A6J1LVP6</accession>
<reference evidence="3" key="1">
    <citation type="submission" date="2025-08" db="UniProtKB">
        <authorList>
            <consortium name="RefSeq"/>
        </authorList>
    </citation>
    <scope>IDENTIFICATION</scope>
    <source>
        <strain evidence="3">15085-1641.00</strain>
        <tissue evidence="3">Whole body</tissue>
    </source>
</reference>
<gene>
    <name evidence="3" type="primary">LOC111600416</name>
</gene>
<dbReference type="OrthoDB" id="7882500at2759"/>
<evidence type="ECO:0000256" key="1">
    <source>
        <dbReference type="SAM" id="Phobius"/>
    </source>
</evidence>
<organism evidence="2 3">
    <name type="scientific">Drosophila hydei</name>
    <name type="common">Fruit fly</name>
    <dbReference type="NCBI Taxonomy" id="7224"/>
    <lineage>
        <taxon>Eukaryota</taxon>
        <taxon>Metazoa</taxon>
        <taxon>Ecdysozoa</taxon>
        <taxon>Arthropoda</taxon>
        <taxon>Hexapoda</taxon>
        <taxon>Insecta</taxon>
        <taxon>Pterygota</taxon>
        <taxon>Neoptera</taxon>
        <taxon>Endopterygota</taxon>
        <taxon>Diptera</taxon>
        <taxon>Brachycera</taxon>
        <taxon>Muscomorpha</taxon>
        <taxon>Ephydroidea</taxon>
        <taxon>Drosophilidae</taxon>
        <taxon>Drosophila</taxon>
    </lineage>
</organism>
<keyword evidence="1" id="KW-1133">Transmembrane helix</keyword>
<keyword evidence="1" id="KW-0812">Transmembrane</keyword>
<sequence length="254" mass="28301">MSNMSDDLCQFCVGLRTFVKNTLYVDAYLIMLAMPQWMVLSMFASNDYLIYTLLCFVGSFLMLSVIQKSDTLKYAWPWSWLAIGLCYELTTIGLGTFLMNVNFQHTMTLVSASVLTCGCVLVLCFFVISAYIFPNPYKLAGLAVLGLLQVFVLLAVCTICFLPFLIDLALLLFVLSVLILMVSVVLISYSNHDILIRDDALMMGFVLYVNYVFILLACFICYQRIYSNFNGSPSLGSSLSSNASNTEAASPNAR</sequence>
<feature type="transmembrane region" description="Helical" evidence="1">
    <location>
        <begin position="110"/>
        <end position="133"/>
    </location>
</feature>
<dbReference type="Proteomes" id="UP000504633">
    <property type="component" value="Unplaced"/>
</dbReference>
<dbReference type="GeneID" id="111600416"/>
<keyword evidence="2" id="KW-1185">Reference proteome</keyword>
<feature type="transmembrane region" description="Helical" evidence="1">
    <location>
        <begin position="48"/>
        <end position="66"/>
    </location>
</feature>
<dbReference type="KEGG" id="dhe:111600416"/>